<keyword evidence="2" id="KW-1185">Reference proteome</keyword>
<accession>A0A7W5C1T0</accession>
<proteinExistence type="predicted"/>
<dbReference type="AlphaFoldDB" id="A0A7W5C1T0"/>
<dbReference type="Proteomes" id="UP000525987">
    <property type="component" value="Unassembled WGS sequence"/>
</dbReference>
<organism evidence="1 2">
    <name type="scientific">Halomonas organivorans</name>
    <dbReference type="NCBI Taxonomy" id="257772"/>
    <lineage>
        <taxon>Bacteria</taxon>
        <taxon>Pseudomonadati</taxon>
        <taxon>Pseudomonadota</taxon>
        <taxon>Gammaproteobacteria</taxon>
        <taxon>Oceanospirillales</taxon>
        <taxon>Halomonadaceae</taxon>
        <taxon>Halomonas</taxon>
    </lineage>
</organism>
<name>A0A7W5C1T0_9GAMM</name>
<reference evidence="1 2" key="1">
    <citation type="submission" date="2020-08" db="EMBL/GenBank/DDBJ databases">
        <title>Genomic Encyclopedia of Type Strains, Phase III (KMG-III): the genomes of soil and plant-associated and newly described type strains.</title>
        <authorList>
            <person name="Whitman W."/>
        </authorList>
    </citation>
    <scope>NUCLEOTIDE SEQUENCE [LARGE SCALE GENOMIC DNA]</scope>
    <source>
        <strain evidence="1 2">CECT 5995</strain>
    </source>
</reference>
<gene>
    <name evidence="1" type="ORF">FHR96_003680</name>
</gene>
<evidence type="ECO:0000313" key="1">
    <source>
        <dbReference type="EMBL" id="MBB3142778.1"/>
    </source>
</evidence>
<protein>
    <submittedName>
        <fullName evidence="1">Uncharacterized protein</fullName>
    </submittedName>
</protein>
<comment type="caution">
    <text evidence="1">The sequence shown here is derived from an EMBL/GenBank/DDBJ whole genome shotgun (WGS) entry which is preliminary data.</text>
</comment>
<evidence type="ECO:0000313" key="2">
    <source>
        <dbReference type="Proteomes" id="UP000525987"/>
    </source>
</evidence>
<sequence>MTCRLAWGVCRYPQPSAAVFCLECMAPIEYGISPAQVAHRRDELQEALLCRRQHAIPVMPRVTRPAQPTQGRLF</sequence>
<dbReference type="EMBL" id="JACHXM010000027">
    <property type="protein sequence ID" value="MBB3142778.1"/>
    <property type="molecule type" value="Genomic_DNA"/>
</dbReference>